<sequence length="2879" mass="292038">MAARNRVNGFKWSLTCAAGIVLILPDATSANSAESYGSYSFLPSSPPSWRPLEVNRQIYSLQNSIVGGASQNSLSLSGGYQVSGFSEFILIGQPNSMGSYSNDQRKAPSATIFYDMPFAGPLSANGAYFDWRPYMSNQQTQREVDTGGFTSAPWGDGWIPGPQAVQFNVVSAGTSGYFLQGKEGEGYNYQGGDGGSLEITFATHNAANPLAFINSVAMSGTGSGLAWQPAGALIHVTSRGGDGVGYGNNITRQNGGKGGNVSLVVGDESAVTFIPQTYLQLSNVSGTARAPFSGVVVSSIGGQGGIGSVPWYKADDPGYVNNNVPIAPLFSVIKASPHFYTDHPYRDVASQQYNWLGGNVGQNGSAGYVSVALNNTAISGSGQYLLGLTASSVGGALELYPGLPLGGEWVYSNDFVGWDSGYLLTRNGATPAIPLPGSGGDVSVKLNHSSISLSGSNLVGIMAGSGSRPIAVPFNFNGWSGDTPTSGHVTVMIDSSSSIDLSDLAGSNANNGFSAGVIATSTGSGSLAPFESNDYIQDVPLGPQPALGQGGQVTVQNDGQIAVAGRQAVGIATVSAGNSGGVSSAGQQSSMGAAYSGRTAESVSVTNNGRIRVTGNHVTGIYAASNGSGGLVHSLGSAQANSAPSFQVGGNGYFEYYYNWYSGGYVGQDYAILTQTPMSGGDVAVTNGSGSYVFTGNADSSTRVAYGIVAQSIGGGGGMTMGGAPGALGDGTSGSSGGDGGTVTVNNFGVIRTLGNSAVGILTQSIGGGGGAGANSDSWFVATGGRGGSGGHGGRIELLFHGGAAVVTRGDHAVGVLAHSIGGGGGYGGDAKSTGIFVDNAIGGAGGGGGNGGSVDVRNSGKTFRTSGQHAHGLVLQSIGGGGGMGGSANAHSYGLVFSTAVALGGSGGDGGDGGSVTGGGSGGRVSPVFSDVITNAHDSTAIKLQSIGGGGGIGGSSVAKSIALGLGTLAPELAEVPAIAVSFSLGGTGGGGGSGGSISYWHDGFLSTYGGGSPGILAQSIGGGGGSGGDSTAASSTVGVAETQVNLSMGLGGSAAQGADGGQVWLQLGSLDNSNPAVIRTTGHNSKAVIAQSIGGGGGNAGIGSGFDLSVQFTPKDGAEPSENDDTLGQAGDDVADMDDFKDLPDTSNPSAVVNGASSTAGEVDGDVANLNDLDDLDTSGVAVTSQEKTLFASAMICLKKMLRTNSITAGLQNCDTDDPEAPESKTVTVDVNVGKSGAGGGDGGAVEVTSYGRLFTAGSNSTGLFAQSIGGGGGIGALAGADASGGELNATINVGGSGGAGGDAGAVTVVNEGLIVTGQMFDLANPGQQDLTKFVAPAVIGGDSHGIHAHSVGGGGGIGGNADPQSSATTSVIMDLLNGKYETAELLALGLSSDDIADINAGVALLKLGLLGQAPDSFSFSPKINVGGTGGSGGSGASVAVTHNGLIRTFGHRSFGVLAQSIGGGGGQAGAVHGALIDLGLSATLDDGIDFSPSINVGGAGGVAGDASTVTYLSTRADSITITHGYGSHGIVLQSIGGGGGVAHEGSTFGLSGTVGLDEDVSVSGGVDFGGIGSSASYSAQAHDAKAAGSVSFGSGSLDKGGGDIIRYGNSGRSGDVNFGTSSSYAMGRVTTHGDDSMAVLLQTISGGGGLVSMGCSNSGAVNASHYASACHGNPNTNGSAGQPAPFVGAAGTSGVEINLNSEFDSAQWVSGGQTGIINVYSQQDITTYGARSMGMVTQNITGGGGFFSGANSRIHSVNMPTQQRVTNYTGDLQTQTTINLAGASITTHGDGAWGLFSQAVVGGGGFFGDSSRDLAFNVKYDQNSAAAHDVFAAGQRPGSIRDVRFGRMQVADVHRWDYQNCLQTGTCRIEEMVPGAPYKVPYQSGQVQWDDGDYLMLVDSGDSNNSFRVNQFRSDGSLKGSIGKGRIVTMEEGAFLFVGDDNMTAQLYRGDGIHGATTYTVTGLSQPDQDQIDAMASRHFFKVPLDGQGHDAIRVLGQFARMQVADAASWYPVDCRDTGQCDVGRVTAGEPYNIPYQRGKVQWGAGDYLQVSVSTDPGNPYLIEQYSPDGQFKATVGTGNILNLGEDYFFVAGSDTGDIDGTGIVFGAEDIEATSLSLQGVIKPTPEQVRQFLTLYYASALNGPTQATGQTSLVVNHAVSSIVNQANLASGSTGDIWRTATANINLTDSQVRTYGKNAHGIVIQNLGSTGGAWSSRGDKLTMGVSLVGQNAQGNTPGGQVNLTLDGSSVKVYGPASRGALIQTDGAGPGGAGNQGQIQVTLRNRSEIYSAQHTALMLVGGSYSTQTSWQNSIAVDGTSTITSGAYQVSPGYALDDTDAPYNKWAVYAPTGYTNLINAGTITGNILLGIRTRGDFTNNGTWHGSSAVVAQNSLHNYGKIYAGGEGTIGGLHIVGSLKHHASGEIHVDMDAATQGRTHDLITVTGLARIEGKFVPRPTTLLPGSYQIVRAGTLEHSASINRRHVFDWELHSNGSVLSTVPRANFVRPDFSLTDNQRSLGHYLQRGWDSGESSKSTLFAYLHGHDDGAHGEYQNTLNQLMGQALNAQPIQFQTAFSSYMGESLACPPVADDRPGLIPQACAWARITGDISDQSANSSNPGYHAKGGGIRLGAQRVLGQGWTVGFAGGYSMNDLTSTNFSSNGQFADLSVSASKQVGQWTFGGSLGLAQAWFTNNRNRQLPGSGLVGAMDGVFTSSSRMSMAGLRLRAAYEYEIDTRHYLKPYVDLDLVYSHMPGYQEDGAAPFGLNVASTSRWGVAISPMLEYGLDTITEGKTRIRLFAGVGASFLPGNRLQSEVSFLGLNQNLGTFDVTTDGPQVLGRLNLGIQAFHKGNLEIRAQYGLLVGEGYWNQSLSANLLYRF</sequence>
<keyword evidence="5" id="KW-1185">Reference proteome</keyword>
<evidence type="ECO:0000313" key="4">
    <source>
        <dbReference type="EMBL" id="AWB35179.1"/>
    </source>
</evidence>
<feature type="domain" description="Autotransporter" evidence="3">
    <location>
        <begin position="2594"/>
        <end position="2879"/>
    </location>
</feature>
<dbReference type="Proteomes" id="UP000244571">
    <property type="component" value="Chromosome"/>
</dbReference>
<evidence type="ECO:0000259" key="3">
    <source>
        <dbReference type="PROSITE" id="PS51208"/>
    </source>
</evidence>
<dbReference type="EMBL" id="CP028901">
    <property type="protein sequence ID" value="AWB35179.1"/>
    <property type="molecule type" value="Genomic_DNA"/>
</dbReference>
<dbReference type="SUPFAM" id="SSF103515">
    <property type="entry name" value="Autotransporter"/>
    <property type="match status" value="1"/>
</dbReference>
<keyword evidence="2" id="KW-0732">Signal</keyword>
<reference evidence="4 5" key="1">
    <citation type="submission" date="2018-04" db="EMBL/GenBank/DDBJ databases">
        <title>Bordetella sp. HZ20 isolated from seawater.</title>
        <authorList>
            <person name="Sun C."/>
        </authorList>
    </citation>
    <scope>NUCLEOTIDE SEQUENCE [LARGE SCALE GENOMIC DNA]</scope>
    <source>
        <strain evidence="4 5">HZ20</strain>
    </source>
</reference>
<evidence type="ECO:0000313" key="5">
    <source>
        <dbReference type="Proteomes" id="UP000244571"/>
    </source>
</evidence>
<feature type="signal peptide" evidence="2">
    <location>
        <begin position="1"/>
        <end position="32"/>
    </location>
</feature>
<proteinExistence type="predicted"/>
<dbReference type="KEGG" id="boz:DBV39_17175"/>
<dbReference type="PROSITE" id="PS51208">
    <property type="entry name" value="AUTOTRANSPORTER"/>
    <property type="match status" value="1"/>
</dbReference>
<feature type="chain" id="PRO_5015307016" description="Autotransporter domain-containing protein" evidence="2">
    <location>
        <begin position="33"/>
        <end position="2879"/>
    </location>
</feature>
<dbReference type="InterPro" id="IPR005546">
    <property type="entry name" value="Autotransporte_beta"/>
</dbReference>
<dbReference type="SMART" id="SM00869">
    <property type="entry name" value="Autotransporter"/>
    <property type="match status" value="1"/>
</dbReference>
<accession>A0A2R4XN90</accession>
<organism evidence="4 5">
    <name type="scientific">Orrella marina</name>
    <dbReference type="NCBI Taxonomy" id="2163011"/>
    <lineage>
        <taxon>Bacteria</taxon>
        <taxon>Pseudomonadati</taxon>
        <taxon>Pseudomonadota</taxon>
        <taxon>Betaproteobacteria</taxon>
        <taxon>Burkholderiales</taxon>
        <taxon>Alcaligenaceae</taxon>
        <taxon>Orrella</taxon>
    </lineage>
</organism>
<protein>
    <recommendedName>
        <fullName evidence="3">Autotransporter domain-containing protein</fullName>
    </recommendedName>
</protein>
<evidence type="ECO:0000256" key="2">
    <source>
        <dbReference type="SAM" id="SignalP"/>
    </source>
</evidence>
<name>A0A2R4XN90_9BURK</name>
<dbReference type="OrthoDB" id="8644697at2"/>
<gene>
    <name evidence="4" type="ORF">DBV39_17175</name>
</gene>
<feature type="compositionally biased region" description="Polar residues" evidence="1">
    <location>
        <begin position="1147"/>
        <end position="1162"/>
    </location>
</feature>
<evidence type="ECO:0000256" key="1">
    <source>
        <dbReference type="SAM" id="MobiDB-lite"/>
    </source>
</evidence>
<feature type="region of interest" description="Disordered" evidence="1">
    <location>
        <begin position="1115"/>
        <end position="1165"/>
    </location>
</feature>
<dbReference type="InterPro" id="IPR036709">
    <property type="entry name" value="Autotransporte_beta_dom_sf"/>
</dbReference>
<dbReference type="RefSeq" id="WP_108622589.1">
    <property type="nucleotide sequence ID" value="NZ_CP028901.1"/>
</dbReference>